<evidence type="ECO:0000256" key="5">
    <source>
        <dbReference type="ARBA" id="ARBA00022692"/>
    </source>
</evidence>
<dbReference type="Gene3D" id="1.10.287.70">
    <property type="match status" value="1"/>
</dbReference>
<feature type="domain" description="Ion transport" evidence="14">
    <location>
        <begin position="233"/>
        <end position="388"/>
    </location>
</feature>
<dbReference type="EMBL" id="JAHRIN010034457">
    <property type="protein sequence ID" value="MEQ2203377.1"/>
    <property type="molecule type" value="Genomic_DNA"/>
</dbReference>
<feature type="transmembrane region" description="Helical" evidence="13">
    <location>
        <begin position="306"/>
        <end position="330"/>
    </location>
</feature>
<proteinExistence type="predicted"/>
<keyword evidence="7" id="KW-0851">Voltage-gated channel</keyword>
<evidence type="ECO:0000256" key="10">
    <source>
        <dbReference type="ARBA" id="ARBA00023136"/>
    </source>
</evidence>
<name>A0ABV0R778_9TELE</name>
<evidence type="ECO:0000256" key="1">
    <source>
        <dbReference type="ARBA" id="ARBA00004141"/>
    </source>
</evidence>
<evidence type="ECO:0000256" key="12">
    <source>
        <dbReference type="SAM" id="MobiDB-lite"/>
    </source>
</evidence>
<reference evidence="15 16" key="1">
    <citation type="submission" date="2021-06" db="EMBL/GenBank/DDBJ databases">
        <authorList>
            <person name="Palmer J.M."/>
        </authorList>
    </citation>
    <scope>NUCLEOTIDE SEQUENCE [LARGE SCALE GENOMIC DNA]</scope>
    <source>
        <strain evidence="15 16">XC_2019</strain>
        <tissue evidence="15">Muscle</tissue>
    </source>
</reference>
<protein>
    <submittedName>
        <fullName evidence="15">Voltage-dependent T-type calcium channel subunit alpha-1I</fullName>
    </submittedName>
</protein>
<dbReference type="Proteomes" id="UP001434883">
    <property type="component" value="Unassembled WGS sequence"/>
</dbReference>
<accession>A0ABV0R778</accession>
<feature type="compositionally biased region" description="Gly residues" evidence="12">
    <location>
        <begin position="137"/>
        <end position="147"/>
    </location>
</feature>
<dbReference type="InterPro" id="IPR027359">
    <property type="entry name" value="Volt_channel_dom_sf"/>
</dbReference>
<feature type="region of interest" description="Disordered" evidence="12">
    <location>
        <begin position="113"/>
        <end position="153"/>
    </location>
</feature>
<evidence type="ECO:0000313" key="15">
    <source>
        <dbReference type="EMBL" id="MEQ2203377.1"/>
    </source>
</evidence>
<dbReference type="PANTHER" id="PTHR45628">
    <property type="entry name" value="VOLTAGE-DEPENDENT CALCIUM CHANNEL TYPE A SUBUNIT ALPHA-1"/>
    <property type="match status" value="1"/>
</dbReference>
<dbReference type="InterPro" id="IPR005821">
    <property type="entry name" value="Ion_trans_dom"/>
</dbReference>
<feature type="transmembrane region" description="Helical" evidence="13">
    <location>
        <begin position="273"/>
        <end position="294"/>
    </location>
</feature>
<evidence type="ECO:0000256" key="3">
    <source>
        <dbReference type="ARBA" id="ARBA00022568"/>
    </source>
</evidence>
<keyword evidence="9" id="KW-0406">Ion transport</keyword>
<organism evidence="15 16">
    <name type="scientific">Xenoophorus captivus</name>
    <dbReference type="NCBI Taxonomy" id="1517983"/>
    <lineage>
        <taxon>Eukaryota</taxon>
        <taxon>Metazoa</taxon>
        <taxon>Chordata</taxon>
        <taxon>Craniata</taxon>
        <taxon>Vertebrata</taxon>
        <taxon>Euteleostomi</taxon>
        <taxon>Actinopterygii</taxon>
        <taxon>Neopterygii</taxon>
        <taxon>Teleostei</taxon>
        <taxon>Neoteleostei</taxon>
        <taxon>Acanthomorphata</taxon>
        <taxon>Ovalentaria</taxon>
        <taxon>Atherinomorphae</taxon>
        <taxon>Cyprinodontiformes</taxon>
        <taxon>Goodeidae</taxon>
        <taxon>Xenoophorus</taxon>
    </lineage>
</organism>
<keyword evidence="8 13" id="KW-1133">Transmembrane helix</keyword>
<keyword evidence="16" id="KW-1185">Reference proteome</keyword>
<evidence type="ECO:0000256" key="13">
    <source>
        <dbReference type="SAM" id="Phobius"/>
    </source>
</evidence>
<dbReference type="InterPro" id="IPR050599">
    <property type="entry name" value="VDCC_alpha-1_subunit"/>
</dbReference>
<dbReference type="PANTHER" id="PTHR45628:SF39">
    <property type="entry name" value="VOLTAGE-DEPENDENT T-TYPE CALCIUM CHANNEL SUBUNIT ALPHA-1I"/>
    <property type="match status" value="1"/>
</dbReference>
<evidence type="ECO:0000256" key="6">
    <source>
        <dbReference type="ARBA" id="ARBA00022837"/>
    </source>
</evidence>
<comment type="caution">
    <text evidence="15">The sequence shown here is derived from an EMBL/GenBank/DDBJ whole genome shotgun (WGS) entry which is preliminary data.</text>
</comment>
<dbReference type="Pfam" id="PF00520">
    <property type="entry name" value="Ion_trans"/>
    <property type="match status" value="1"/>
</dbReference>
<keyword evidence="4" id="KW-0107">Calcium channel</keyword>
<evidence type="ECO:0000256" key="8">
    <source>
        <dbReference type="ARBA" id="ARBA00022989"/>
    </source>
</evidence>
<evidence type="ECO:0000313" key="16">
    <source>
        <dbReference type="Proteomes" id="UP001434883"/>
    </source>
</evidence>
<evidence type="ECO:0000256" key="9">
    <source>
        <dbReference type="ARBA" id="ARBA00023065"/>
    </source>
</evidence>
<evidence type="ECO:0000256" key="4">
    <source>
        <dbReference type="ARBA" id="ARBA00022673"/>
    </source>
</evidence>
<gene>
    <name evidence="15" type="primary">CACNA1I_5</name>
    <name evidence="15" type="ORF">XENOCAPTIV_029375</name>
</gene>
<comment type="subcellular location">
    <subcellularLocation>
        <location evidence="1">Membrane</location>
        <topology evidence="1">Multi-pass membrane protein</topology>
    </subcellularLocation>
</comment>
<keyword evidence="3" id="KW-0109">Calcium transport</keyword>
<feature type="transmembrane region" description="Helical" evidence="13">
    <location>
        <begin position="368"/>
        <end position="387"/>
    </location>
</feature>
<evidence type="ECO:0000256" key="11">
    <source>
        <dbReference type="ARBA" id="ARBA00023303"/>
    </source>
</evidence>
<sequence length="388" mass="43012">RHSRSSNYHNWGRPFPPLSGWSRRSSSNSLGRRSYGFGGAPPVGGSLRVRSTCSPYSYNHASEQESLLSHPLHSHHSHHPLPPSLFLSRHFGARRDRRALSLELPELLCTGGRAPGLPPIQVPDHGRKSGSGAPGSLTGGSGAGSGLGLDHRDCNGKASGHHNHLITDVFPQVNARKDRADLDEETDYSCCFRIQKMMEVYKPDWCETRENWSVYLFSPQNKFRLLCQSIIAHKLFDYVVLVFIFLNCITVALERPKILQGSLERLLLTLSNYIFTAIFVAEMTVKVVSMGLYLGEKAYLRSSWNILDGFLVFVSLIDIVVSMAGGAKILGVLRVLRLLRTLRPLRVISRAPGLKLVVETLITSLKPIGNIVLICCAFFIIFGILGVQ</sequence>
<evidence type="ECO:0000259" key="14">
    <source>
        <dbReference type="Pfam" id="PF00520"/>
    </source>
</evidence>
<feature type="transmembrane region" description="Helical" evidence="13">
    <location>
        <begin position="235"/>
        <end position="253"/>
    </location>
</feature>
<feature type="non-terminal residue" evidence="15">
    <location>
        <position position="388"/>
    </location>
</feature>
<evidence type="ECO:0000256" key="2">
    <source>
        <dbReference type="ARBA" id="ARBA00022448"/>
    </source>
</evidence>
<dbReference type="Gene3D" id="1.20.120.350">
    <property type="entry name" value="Voltage-gated potassium channels. Chain C"/>
    <property type="match status" value="1"/>
</dbReference>
<evidence type="ECO:0000256" key="7">
    <source>
        <dbReference type="ARBA" id="ARBA00022882"/>
    </source>
</evidence>
<keyword evidence="10 13" id="KW-0472">Membrane</keyword>
<keyword evidence="6" id="KW-0106">Calcium</keyword>
<dbReference type="SUPFAM" id="SSF81324">
    <property type="entry name" value="Voltage-gated potassium channels"/>
    <property type="match status" value="1"/>
</dbReference>
<keyword evidence="11" id="KW-0407">Ion channel</keyword>
<keyword evidence="5 13" id="KW-0812">Transmembrane</keyword>
<feature type="non-terminal residue" evidence="15">
    <location>
        <position position="1"/>
    </location>
</feature>
<keyword evidence="2" id="KW-0813">Transport</keyword>